<dbReference type="EMBL" id="LAZR01023728">
    <property type="protein sequence ID" value="KKL77516.1"/>
    <property type="molecule type" value="Genomic_DNA"/>
</dbReference>
<reference evidence="1" key="1">
    <citation type="journal article" date="2015" name="Nature">
        <title>Complex archaea that bridge the gap between prokaryotes and eukaryotes.</title>
        <authorList>
            <person name="Spang A."/>
            <person name="Saw J.H."/>
            <person name="Jorgensen S.L."/>
            <person name="Zaremba-Niedzwiedzka K."/>
            <person name="Martijn J."/>
            <person name="Lind A.E."/>
            <person name="van Eijk R."/>
            <person name="Schleper C."/>
            <person name="Guy L."/>
            <person name="Ettema T.J."/>
        </authorList>
    </citation>
    <scope>NUCLEOTIDE SEQUENCE</scope>
</reference>
<feature type="non-terminal residue" evidence="1">
    <location>
        <position position="478"/>
    </location>
</feature>
<protein>
    <submittedName>
        <fullName evidence="1">Uncharacterized protein</fullName>
    </submittedName>
</protein>
<sequence length="478" mass="56536">MTNLNSSLDDKAKTQIDTYYKNVLHNLSMDEKVAAKTWQKVMLYKKYFIDVSNNTLIDSLAYQEFDKYTRSKADIKLYSLPTSLHLKDFEDLIKFEMYLLATSNKTNPLDVPNKNKDLLEIEKNYPELIEKKYEVRVKQTSLEKVAIKIKVKDMYFWQLEDKNWNKLRSEFKFIPIAKDKQEKLKSLDTLEFSQKYEIDAFSRNEMVKESPNLIEEAIKELDAKNYKFYISLKNPKLPIAIKNPDELLALIDAQDKIENYTQDNKNYYSFEVVKRSETKELQSFEKAKNSKVIDKILNDFLKEKYFTLREELFEEFTTDDGSFKEFNNVRSKVAQIVFDDVVNKLKVAELTKNNSLDNLAKYRLYSYVENFKKNIFEDEKYLDNNKNSQFNLILVNEKISRSKNPNWIEKSVFSMDEKKYSPMNLLDTGNIEFFYLDNIKQQEGSIDKIDIAKNAMSSETAILLTKKLLKIFEEKKCI</sequence>
<proteinExistence type="predicted"/>
<accession>A0A0F9FGD4</accession>
<organism evidence="1">
    <name type="scientific">marine sediment metagenome</name>
    <dbReference type="NCBI Taxonomy" id="412755"/>
    <lineage>
        <taxon>unclassified sequences</taxon>
        <taxon>metagenomes</taxon>
        <taxon>ecological metagenomes</taxon>
    </lineage>
</organism>
<gene>
    <name evidence="1" type="ORF">LCGC14_2034100</name>
</gene>
<comment type="caution">
    <text evidence="1">The sequence shown here is derived from an EMBL/GenBank/DDBJ whole genome shotgun (WGS) entry which is preliminary data.</text>
</comment>
<evidence type="ECO:0000313" key="1">
    <source>
        <dbReference type="EMBL" id="KKL77516.1"/>
    </source>
</evidence>
<dbReference type="AlphaFoldDB" id="A0A0F9FGD4"/>
<name>A0A0F9FGD4_9ZZZZ</name>